<feature type="domain" description="Tyr recombinase" evidence="4">
    <location>
        <begin position="219"/>
        <end position="393"/>
    </location>
</feature>
<dbReference type="Gene3D" id="1.10.150.130">
    <property type="match status" value="1"/>
</dbReference>
<name>A0A5J4Q5E8_9ZZZZ</name>
<dbReference type="InterPro" id="IPR050090">
    <property type="entry name" value="Tyrosine_recombinase_XerCD"/>
</dbReference>
<dbReference type="SUPFAM" id="SSF56349">
    <property type="entry name" value="DNA breaking-rejoining enzymes"/>
    <property type="match status" value="1"/>
</dbReference>
<dbReference type="GO" id="GO:0006310">
    <property type="term" value="P:DNA recombination"/>
    <property type="evidence" value="ECO:0007669"/>
    <property type="project" value="UniProtKB-KW"/>
</dbReference>
<evidence type="ECO:0000313" key="5">
    <source>
        <dbReference type="EMBL" id="KAA6315873.1"/>
    </source>
</evidence>
<evidence type="ECO:0000256" key="1">
    <source>
        <dbReference type="ARBA" id="ARBA00008857"/>
    </source>
</evidence>
<dbReference type="GO" id="GO:0015074">
    <property type="term" value="P:DNA integration"/>
    <property type="evidence" value="ECO:0007669"/>
    <property type="project" value="InterPro"/>
</dbReference>
<comment type="similarity">
    <text evidence="1">Belongs to the 'phage' integrase family.</text>
</comment>
<dbReference type="GO" id="GO:0003677">
    <property type="term" value="F:DNA binding"/>
    <property type="evidence" value="ECO:0007669"/>
    <property type="project" value="UniProtKB-KW"/>
</dbReference>
<dbReference type="Pfam" id="PF00589">
    <property type="entry name" value="Phage_integrase"/>
    <property type="match status" value="1"/>
</dbReference>
<gene>
    <name evidence="5" type="ORF">EZS27_033735</name>
</gene>
<dbReference type="PROSITE" id="PS51898">
    <property type="entry name" value="TYR_RECOMBINASE"/>
    <property type="match status" value="1"/>
</dbReference>
<sequence length="402" mass="46668">MKTDLKLLFYIKRTGVKPDGTCPLMGRITLGRTMVQFSTKLVVPVSLWDTRANRVSGKSTKAVEINQALDRINVSVNCHYQKLIGRNEKTTATQIKNALQGIASTQETLVRYFVHHNEEFQKHIGINREYSTLMQYEFSLKKLIVFLEDKYKVSDIPFSKLDLSFIESLDFYLRVEQKLMAGTVLKIVVHIRRMIRLAIDEGIISRNPFEGYVPDRPKSEQKYLTREELDRIMTTQLDHPARYRTRDMFLFSVFTGLSYRDMFNLREKDIVRADDGVSWIRIARKKTGTPCEIPLLEIPLKIMEKYKGLADNGKLFPMQCNQKTNRNLKIIAKLCKIERNLIFHMGRHTYATEICLSQGVPMESVSQMLGHKDLCTTQIYAKITNRKIAEDLQRVESRIESK</sequence>
<dbReference type="InterPro" id="IPR025269">
    <property type="entry name" value="SAM-like_dom"/>
</dbReference>
<dbReference type="AlphaFoldDB" id="A0A5J4Q5E8"/>
<protein>
    <submittedName>
        <fullName evidence="5">Tyrosine recombinase XerD</fullName>
    </submittedName>
</protein>
<accession>A0A5J4Q5E8</accession>
<organism evidence="5">
    <name type="scientific">termite gut metagenome</name>
    <dbReference type="NCBI Taxonomy" id="433724"/>
    <lineage>
        <taxon>unclassified sequences</taxon>
        <taxon>metagenomes</taxon>
        <taxon>organismal metagenomes</taxon>
    </lineage>
</organism>
<feature type="non-terminal residue" evidence="5">
    <location>
        <position position="402"/>
    </location>
</feature>
<dbReference type="PANTHER" id="PTHR30349:SF64">
    <property type="entry name" value="PROPHAGE INTEGRASE INTD-RELATED"/>
    <property type="match status" value="1"/>
</dbReference>
<evidence type="ECO:0000256" key="3">
    <source>
        <dbReference type="ARBA" id="ARBA00023172"/>
    </source>
</evidence>
<dbReference type="CDD" id="cd01185">
    <property type="entry name" value="INTN1_C_like"/>
    <property type="match status" value="1"/>
</dbReference>
<dbReference type="InterPro" id="IPR013762">
    <property type="entry name" value="Integrase-like_cat_sf"/>
</dbReference>
<keyword evidence="3" id="KW-0233">DNA recombination</keyword>
<evidence type="ECO:0000256" key="2">
    <source>
        <dbReference type="ARBA" id="ARBA00023125"/>
    </source>
</evidence>
<dbReference type="InterPro" id="IPR011010">
    <property type="entry name" value="DNA_brk_join_enz"/>
</dbReference>
<dbReference type="Pfam" id="PF13102">
    <property type="entry name" value="Phage_int_SAM_5"/>
    <property type="match status" value="1"/>
</dbReference>
<dbReference type="InterPro" id="IPR010998">
    <property type="entry name" value="Integrase_recombinase_N"/>
</dbReference>
<dbReference type="InterPro" id="IPR035386">
    <property type="entry name" value="Arm-DNA-bind_5"/>
</dbReference>
<dbReference type="Pfam" id="PF17293">
    <property type="entry name" value="Arm-DNA-bind_5"/>
    <property type="match status" value="1"/>
</dbReference>
<dbReference type="InterPro" id="IPR002104">
    <property type="entry name" value="Integrase_catalytic"/>
</dbReference>
<comment type="caution">
    <text evidence="5">The sequence shown here is derived from an EMBL/GenBank/DDBJ whole genome shotgun (WGS) entry which is preliminary data.</text>
</comment>
<evidence type="ECO:0000259" key="4">
    <source>
        <dbReference type="PROSITE" id="PS51898"/>
    </source>
</evidence>
<dbReference type="Gene3D" id="1.10.443.10">
    <property type="entry name" value="Intergrase catalytic core"/>
    <property type="match status" value="1"/>
</dbReference>
<proteinExistence type="inferred from homology"/>
<dbReference type="PANTHER" id="PTHR30349">
    <property type="entry name" value="PHAGE INTEGRASE-RELATED"/>
    <property type="match status" value="1"/>
</dbReference>
<reference evidence="5" key="1">
    <citation type="submission" date="2019-03" db="EMBL/GenBank/DDBJ databases">
        <title>Single cell metagenomics reveals metabolic interactions within the superorganism composed of flagellate Streblomastix strix and complex community of Bacteroidetes bacteria on its surface.</title>
        <authorList>
            <person name="Treitli S.C."/>
            <person name="Kolisko M."/>
            <person name="Husnik F."/>
            <person name="Keeling P."/>
            <person name="Hampl V."/>
        </authorList>
    </citation>
    <scope>NUCLEOTIDE SEQUENCE</scope>
    <source>
        <strain evidence="5">STM</strain>
    </source>
</reference>
<dbReference type="EMBL" id="SNRY01005088">
    <property type="protein sequence ID" value="KAA6315873.1"/>
    <property type="molecule type" value="Genomic_DNA"/>
</dbReference>
<keyword evidence="2" id="KW-0238">DNA-binding</keyword>